<proteinExistence type="predicted"/>
<dbReference type="GO" id="GO:0003677">
    <property type="term" value="F:DNA binding"/>
    <property type="evidence" value="ECO:0007669"/>
    <property type="project" value="UniProtKB-KW"/>
</dbReference>
<dbReference type="GO" id="GO:0008270">
    <property type="term" value="F:zinc ion binding"/>
    <property type="evidence" value="ECO:0007669"/>
    <property type="project" value="InterPro"/>
</dbReference>
<reference evidence="7 8" key="1">
    <citation type="submission" date="2018-05" db="EMBL/GenBank/DDBJ databases">
        <title>Draft genome sequence of Scytalidium lignicola DSM 105466, a ubiquitous saprotrophic fungus.</title>
        <authorList>
            <person name="Buettner E."/>
            <person name="Gebauer A.M."/>
            <person name="Hofrichter M."/>
            <person name="Liers C."/>
            <person name="Kellner H."/>
        </authorList>
    </citation>
    <scope>NUCLEOTIDE SEQUENCE [LARGE SCALE GENOMIC DNA]</scope>
    <source>
        <strain evidence="7 8">DSM 105466</strain>
    </source>
</reference>
<organism evidence="7 8">
    <name type="scientific">Scytalidium lignicola</name>
    <name type="common">Hyphomycete</name>
    <dbReference type="NCBI Taxonomy" id="5539"/>
    <lineage>
        <taxon>Eukaryota</taxon>
        <taxon>Fungi</taxon>
        <taxon>Dikarya</taxon>
        <taxon>Ascomycota</taxon>
        <taxon>Pezizomycotina</taxon>
        <taxon>Leotiomycetes</taxon>
        <taxon>Leotiomycetes incertae sedis</taxon>
        <taxon>Scytalidium</taxon>
    </lineage>
</organism>
<feature type="compositionally biased region" description="Low complexity" evidence="5">
    <location>
        <begin position="57"/>
        <end position="70"/>
    </location>
</feature>
<dbReference type="Pfam" id="PF00172">
    <property type="entry name" value="Zn_clus"/>
    <property type="match status" value="1"/>
</dbReference>
<dbReference type="OrthoDB" id="1919336at2759"/>
<evidence type="ECO:0000256" key="1">
    <source>
        <dbReference type="ARBA" id="ARBA00004123"/>
    </source>
</evidence>
<dbReference type="GO" id="GO:0000981">
    <property type="term" value="F:DNA-binding transcription factor activity, RNA polymerase II-specific"/>
    <property type="evidence" value="ECO:0007669"/>
    <property type="project" value="InterPro"/>
</dbReference>
<dbReference type="PROSITE" id="PS50048">
    <property type="entry name" value="ZN2_CY6_FUNGAL_2"/>
    <property type="match status" value="1"/>
</dbReference>
<dbReference type="STRING" id="5539.A0A3E2H8W8"/>
<dbReference type="PROSITE" id="PS00463">
    <property type="entry name" value="ZN2_CY6_FUNGAL_1"/>
    <property type="match status" value="1"/>
</dbReference>
<evidence type="ECO:0000256" key="2">
    <source>
        <dbReference type="ARBA" id="ARBA00022723"/>
    </source>
</evidence>
<feature type="region of interest" description="Disordered" evidence="5">
    <location>
        <begin position="54"/>
        <end position="79"/>
    </location>
</feature>
<dbReference type="Gene3D" id="4.10.240.10">
    <property type="entry name" value="Zn(2)-C6 fungal-type DNA-binding domain"/>
    <property type="match status" value="1"/>
</dbReference>
<evidence type="ECO:0000313" key="7">
    <source>
        <dbReference type="EMBL" id="RFU29834.1"/>
    </source>
</evidence>
<feature type="compositionally biased region" description="Low complexity" evidence="5">
    <location>
        <begin position="656"/>
        <end position="667"/>
    </location>
</feature>
<feature type="domain" description="Zn(2)-C6 fungal-type" evidence="6">
    <location>
        <begin position="18"/>
        <end position="48"/>
    </location>
</feature>
<dbReference type="SUPFAM" id="SSF57701">
    <property type="entry name" value="Zn2/Cys6 DNA-binding domain"/>
    <property type="match status" value="1"/>
</dbReference>
<keyword evidence="3" id="KW-0238">DNA-binding</keyword>
<evidence type="ECO:0000313" key="8">
    <source>
        <dbReference type="Proteomes" id="UP000258309"/>
    </source>
</evidence>
<feature type="compositionally biased region" description="Low complexity" evidence="5">
    <location>
        <begin position="587"/>
        <end position="602"/>
    </location>
</feature>
<evidence type="ECO:0000256" key="3">
    <source>
        <dbReference type="ARBA" id="ARBA00023125"/>
    </source>
</evidence>
<feature type="non-terminal residue" evidence="7">
    <location>
        <position position="708"/>
    </location>
</feature>
<dbReference type="CDD" id="cd00067">
    <property type="entry name" value="GAL4"/>
    <property type="match status" value="1"/>
</dbReference>
<evidence type="ECO:0000256" key="4">
    <source>
        <dbReference type="ARBA" id="ARBA00023242"/>
    </source>
</evidence>
<keyword evidence="4" id="KW-0539">Nucleus</keyword>
<dbReference type="GO" id="GO:0006351">
    <property type="term" value="P:DNA-templated transcription"/>
    <property type="evidence" value="ECO:0007669"/>
    <property type="project" value="InterPro"/>
</dbReference>
<dbReference type="InterPro" id="IPR036864">
    <property type="entry name" value="Zn2-C6_fun-type_DNA-bd_sf"/>
</dbReference>
<protein>
    <recommendedName>
        <fullName evidence="6">Zn(2)-C6 fungal-type domain-containing protein</fullName>
    </recommendedName>
</protein>
<feature type="region of interest" description="Disordered" evidence="5">
    <location>
        <begin position="619"/>
        <end position="676"/>
    </location>
</feature>
<dbReference type="InterPro" id="IPR001138">
    <property type="entry name" value="Zn2Cys6_DnaBD"/>
</dbReference>
<dbReference type="CDD" id="cd12148">
    <property type="entry name" value="fungal_TF_MHR"/>
    <property type="match status" value="1"/>
</dbReference>
<sequence>MASTEASRILKPPRRPQTCDICKARHQKCNGVRPTCNNCELRGLNCSYSGIRPPRASDQGGSSSSSSSQHKSSRVDSTILNNDRGRLAITDGQYARLRDQLLDDILRGFYSRGEPVTSSHIVQGQVNDRQDSDVAAQFQIGNASLSQFHQQITDLLKASIPPDSQGSPTGQPSAGDQHADPPLMRNTSHARRILADSLPDRHKAQRLLDMFFNYQNSIFYVCAREEAQAQLHLMFQDTGQVSLAWFCQMFLIFAVGAQFDDQDEDEGLAYHDLGRKYMDDALDINPDKNLWVVRAMLLICFYQPATKWTTLWMYLDTAIRRAHRYQLDLGQNPPIGAAGEEYMEWRRLWLSLISFDRWVAIFLGRLPHIKESISRDLIFKNENFQALDQSVLQNNISSLAIIMGYILREMYFLPKPDRSVYERHQGRLDSWLKNLPPQIRQQIESGNIEKNPLDHHEATFNLYFMHLGAWMLLTKPMLLWAVKTTTVSKTKTASTYGSSCFYLVYAAHVVMLGLAWKTWSQGLQESPESSSSSQPTSLEPETTAMDTALRVLEFVGQRNSFARKYASLIKDLRRELEGSGVPTVEKASSSTSPSSGAESTSPFTTASQILGLTGMSLATFSDTSSRGGPGSTMSPEQFTTQESERRGSRPSVVGTPRPSSRQQPQSPLSASGYDNMNFDMFWLGGQDPTLFPGMSNPGMFNNPDENWE</sequence>
<evidence type="ECO:0000259" key="6">
    <source>
        <dbReference type="PROSITE" id="PS50048"/>
    </source>
</evidence>
<dbReference type="SMART" id="SM00906">
    <property type="entry name" value="Fungal_trans"/>
    <property type="match status" value="1"/>
</dbReference>
<dbReference type="GO" id="GO:0005634">
    <property type="term" value="C:nucleus"/>
    <property type="evidence" value="ECO:0007669"/>
    <property type="project" value="UniProtKB-SubCell"/>
</dbReference>
<dbReference type="PANTHER" id="PTHR46910:SF3">
    <property type="entry name" value="HALOTOLERANCE PROTEIN 9-RELATED"/>
    <property type="match status" value="1"/>
</dbReference>
<comment type="caution">
    <text evidence="7">The sequence shown here is derived from an EMBL/GenBank/DDBJ whole genome shotgun (WGS) entry which is preliminary data.</text>
</comment>
<dbReference type="AlphaFoldDB" id="A0A3E2H8W8"/>
<name>A0A3E2H8W8_SCYLI</name>
<dbReference type="InterPro" id="IPR050987">
    <property type="entry name" value="AtrR-like"/>
</dbReference>
<dbReference type="Proteomes" id="UP000258309">
    <property type="component" value="Unassembled WGS sequence"/>
</dbReference>
<dbReference type="InterPro" id="IPR007219">
    <property type="entry name" value="XnlR_reg_dom"/>
</dbReference>
<accession>A0A3E2H8W8</accession>
<dbReference type="Pfam" id="PF04082">
    <property type="entry name" value="Fungal_trans"/>
    <property type="match status" value="1"/>
</dbReference>
<feature type="compositionally biased region" description="Polar residues" evidence="5">
    <location>
        <begin position="619"/>
        <end position="641"/>
    </location>
</feature>
<comment type="subcellular location">
    <subcellularLocation>
        <location evidence="1">Nucleus</location>
    </subcellularLocation>
</comment>
<keyword evidence="8" id="KW-1185">Reference proteome</keyword>
<dbReference type="EMBL" id="NCSJ02000116">
    <property type="protein sequence ID" value="RFU29834.1"/>
    <property type="molecule type" value="Genomic_DNA"/>
</dbReference>
<dbReference type="SMART" id="SM00066">
    <property type="entry name" value="GAL4"/>
    <property type="match status" value="1"/>
</dbReference>
<dbReference type="PANTHER" id="PTHR46910">
    <property type="entry name" value="TRANSCRIPTION FACTOR PDR1"/>
    <property type="match status" value="1"/>
</dbReference>
<feature type="compositionally biased region" description="Polar residues" evidence="5">
    <location>
        <begin position="162"/>
        <end position="174"/>
    </location>
</feature>
<feature type="non-terminal residue" evidence="7">
    <location>
        <position position="1"/>
    </location>
</feature>
<feature type="region of interest" description="Disordered" evidence="5">
    <location>
        <begin position="158"/>
        <end position="184"/>
    </location>
</feature>
<gene>
    <name evidence="7" type="ORF">B7463_g6509</name>
</gene>
<evidence type="ECO:0000256" key="5">
    <source>
        <dbReference type="SAM" id="MobiDB-lite"/>
    </source>
</evidence>
<keyword evidence="2" id="KW-0479">Metal-binding</keyword>
<feature type="region of interest" description="Disordered" evidence="5">
    <location>
        <begin position="577"/>
        <end position="603"/>
    </location>
</feature>